<dbReference type="EMBL" id="LR902970">
    <property type="protein sequence ID" value="CAD7251318.1"/>
    <property type="molecule type" value="Genomic_DNA"/>
</dbReference>
<gene>
    <name evidence="2" type="ORF">DSTB1V02_LOCUS11085</name>
</gene>
<name>A0A7R9AC88_9CRUS</name>
<protein>
    <submittedName>
        <fullName evidence="2">Uncharacterized protein</fullName>
    </submittedName>
</protein>
<dbReference type="PANTHER" id="PTHR15302:SF0">
    <property type="entry name" value="E3 UBIQUITIN-PROTEIN LIGASE RNF103"/>
    <property type="match status" value="1"/>
</dbReference>
<keyword evidence="1" id="KW-1133">Transmembrane helix</keyword>
<dbReference type="AlphaFoldDB" id="A0A7R9AC88"/>
<proteinExistence type="predicted"/>
<keyword evidence="3" id="KW-1185">Reference proteome</keyword>
<feature type="transmembrane region" description="Helical" evidence="1">
    <location>
        <begin position="12"/>
        <end position="32"/>
    </location>
</feature>
<dbReference type="OrthoDB" id="21204at2759"/>
<evidence type="ECO:0000256" key="1">
    <source>
        <dbReference type="SAM" id="Phobius"/>
    </source>
</evidence>
<dbReference type="EMBL" id="CAJPEV010003453">
    <property type="protein sequence ID" value="CAG0899783.1"/>
    <property type="molecule type" value="Genomic_DNA"/>
</dbReference>
<accession>A0A7R9AC88</accession>
<dbReference type="GO" id="GO:0004842">
    <property type="term" value="F:ubiquitin-protein transferase activity"/>
    <property type="evidence" value="ECO:0007669"/>
    <property type="project" value="InterPro"/>
</dbReference>
<evidence type="ECO:0000313" key="2">
    <source>
        <dbReference type="EMBL" id="CAD7251318.1"/>
    </source>
</evidence>
<dbReference type="Proteomes" id="UP000677054">
    <property type="component" value="Unassembled WGS sequence"/>
</dbReference>
<dbReference type="GO" id="GO:0036503">
    <property type="term" value="P:ERAD pathway"/>
    <property type="evidence" value="ECO:0007669"/>
    <property type="project" value="TreeGrafter"/>
</dbReference>
<dbReference type="InterPro" id="IPR042494">
    <property type="entry name" value="RNF103"/>
</dbReference>
<dbReference type="PANTHER" id="PTHR15302">
    <property type="entry name" value="E3 UBIQUITIN-PROTEIN LIGASE RNF103"/>
    <property type="match status" value="1"/>
</dbReference>
<evidence type="ECO:0000313" key="3">
    <source>
        <dbReference type="Proteomes" id="UP000677054"/>
    </source>
</evidence>
<organism evidence="2">
    <name type="scientific">Darwinula stevensoni</name>
    <dbReference type="NCBI Taxonomy" id="69355"/>
    <lineage>
        <taxon>Eukaryota</taxon>
        <taxon>Metazoa</taxon>
        <taxon>Ecdysozoa</taxon>
        <taxon>Arthropoda</taxon>
        <taxon>Crustacea</taxon>
        <taxon>Oligostraca</taxon>
        <taxon>Ostracoda</taxon>
        <taxon>Podocopa</taxon>
        <taxon>Podocopida</taxon>
        <taxon>Darwinulocopina</taxon>
        <taxon>Darwinuloidea</taxon>
        <taxon>Darwinulidae</taxon>
        <taxon>Darwinula</taxon>
    </lineage>
</organism>
<keyword evidence="1" id="KW-0472">Membrane</keyword>
<dbReference type="GO" id="GO:0016567">
    <property type="term" value="P:protein ubiquitination"/>
    <property type="evidence" value="ECO:0007669"/>
    <property type="project" value="InterPro"/>
</dbReference>
<sequence>MFSTICLKRLLLLGYVILPLVIIRLLEIHGWFLHGKIAHSSSVVDPKTLSASELKALVGTRGLDGAGAVEKQDLMQLLESTGKPTNGELQEAIGCHDPKNDVFSFSFELHTSMMSMTQTMSGSFGCFSFTPPDPPNCFALRAKQLGGSGGALYKNIQWELRQHLHDIRSLKELESEWLNTSSQADGKPLRVVFFTDAQAVPLSLAVLSVRHAKGIQVGVFSSSEETEKEEVSRPASSVALSLGLYRTSLPNDTIGFAFGLTRSPNIELLALEQDPKAKEMFSTICQKRLLLLGYVILPLVIIRLLEIQGWFLHGKFAHSSSVVDTKTLSARELKTLVDRRGLDGAGAVEKQDLMQLLESTGKPTNGELQEAIGCHDPKNDVFSFSFELHTSMMSMTQTMSDGDLFQAMPEKKLAEAMYHLCIGS</sequence>
<keyword evidence="1" id="KW-0812">Transmembrane</keyword>
<dbReference type="GO" id="GO:0005783">
    <property type="term" value="C:endoplasmic reticulum"/>
    <property type="evidence" value="ECO:0007669"/>
    <property type="project" value="TreeGrafter"/>
</dbReference>
<reference evidence="2" key="1">
    <citation type="submission" date="2020-11" db="EMBL/GenBank/DDBJ databases">
        <authorList>
            <person name="Tran Van P."/>
        </authorList>
    </citation>
    <scope>NUCLEOTIDE SEQUENCE</scope>
</reference>
<feature type="transmembrane region" description="Helical" evidence="1">
    <location>
        <begin position="289"/>
        <end position="305"/>
    </location>
</feature>